<organism evidence="2">
    <name type="scientific">Tetraselmis sp. GSL018</name>
    <dbReference type="NCBI Taxonomy" id="582737"/>
    <lineage>
        <taxon>Eukaryota</taxon>
        <taxon>Viridiplantae</taxon>
        <taxon>Chlorophyta</taxon>
        <taxon>core chlorophytes</taxon>
        <taxon>Chlorodendrophyceae</taxon>
        <taxon>Chlorodendrales</taxon>
        <taxon>Chlorodendraceae</taxon>
        <taxon>Tetraselmis</taxon>
    </lineage>
</organism>
<proteinExistence type="predicted"/>
<dbReference type="EMBL" id="GBEZ01026428">
    <property type="protein sequence ID" value="JAC60780.1"/>
    <property type="molecule type" value="Transcribed_RNA"/>
</dbReference>
<accession>A0A061QQQ1</accession>
<evidence type="ECO:0000313" key="2">
    <source>
        <dbReference type="EMBL" id="JAC60780.1"/>
    </source>
</evidence>
<name>A0A061QQQ1_9CHLO</name>
<gene>
    <name evidence="2" type="ORF">TSPGSL018_28021</name>
</gene>
<feature type="region of interest" description="Disordered" evidence="1">
    <location>
        <begin position="1"/>
        <end position="75"/>
    </location>
</feature>
<evidence type="ECO:0000256" key="1">
    <source>
        <dbReference type="SAM" id="MobiDB-lite"/>
    </source>
</evidence>
<protein>
    <submittedName>
        <fullName evidence="2">Uncharacterized protein</fullName>
    </submittedName>
</protein>
<feature type="compositionally biased region" description="Low complexity" evidence="1">
    <location>
        <begin position="1"/>
        <end position="17"/>
    </location>
</feature>
<feature type="non-terminal residue" evidence="2">
    <location>
        <position position="1"/>
    </location>
</feature>
<sequence length="75" mass="7253">AAPAAAGAAGSPWSRSAVSQGASLSPPGEAQVNPAPEQVVASSPQPQQPGLPPASQPAHGPAGLHHWYMQAAAAA</sequence>
<feature type="compositionally biased region" description="Pro residues" evidence="1">
    <location>
        <begin position="46"/>
        <end position="55"/>
    </location>
</feature>
<feature type="non-terminal residue" evidence="2">
    <location>
        <position position="75"/>
    </location>
</feature>
<dbReference type="AlphaFoldDB" id="A0A061QQQ1"/>
<reference evidence="2" key="1">
    <citation type="submission" date="2014-05" db="EMBL/GenBank/DDBJ databases">
        <title>The transcriptome of the halophilic microalga Tetraselmis sp. GSL018 isolated from the Great Salt Lake, Utah.</title>
        <authorList>
            <person name="Jinkerson R.E."/>
            <person name="D'Adamo S."/>
            <person name="Posewitz M.C."/>
        </authorList>
    </citation>
    <scope>NUCLEOTIDE SEQUENCE</scope>
    <source>
        <strain evidence="2">GSL018</strain>
    </source>
</reference>